<name>A0A317F3T8_9SPHI</name>
<evidence type="ECO:0000259" key="2">
    <source>
        <dbReference type="Pfam" id="PF00534"/>
    </source>
</evidence>
<dbReference type="InterPro" id="IPR001296">
    <property type="entry name" value="Glyco_trans_1"/>
</dbReference>
<evidence type="ECO:0000256" key="1">
    <source>
        <dbReference type="ARBA" id="ARBA00022679"/>
    </source>
</evidence>
<dbReference type="SUPFAM" id="SSF53756">
    <property type="entry name" value="UDP-Glycosyltransferase/glycogen phosphorylase"/>
    <property type="match status" value="1"/>
</dbReference>
<keyword evidence="4" id="KW-1185">Reference proteome</keyword>
<dbReference type="EMBL" id="QGNY01000002">
    <property type="protein sequence ID" value="PWS33003.1"/>
    <property type="molecule type" value="Genomic_DNA"/>
</dbReference>
<dbReference type="PANTHER" id="PTHR46401:SF2">
    <property type="entry name" value="GLYCOSYLTRANSFERASE WBBK-RELATED"/>
    <property type="match status" value="1"/>
</dbReference>
<dbReference type="CDD" id="cd03801">
    <property type="entry name" value="GT4_PimA-like"/>
    <property type="match status" value="1"/>
</dbReference>
<comment type="caution">
    <text evidence="3">The sequence shown here is derived from an EMBL/GenBank/DDBJ whole genome shotgun (WGS) entry which is preliminary data.</text>
</comment>
<dbReference type="Proteomes" id="UP000245391">
    <property type="component" value="Unassembled WGS sequence"/>
</dbReference>
<reference evidence="4" key="1">
    <citation type="submission" date="2018-05" db="EMBL/GenBank/DDBJ databases">
        <title>Pedobacter paludis sp. nov., isolated from wetland soil.</title>
        <authorList>
            <person name="Zhang Y."/>
        </authorList>
    </citation>
    <scope>NUCLEOTIDE SEQUENCE [LARGE SCALE GENOMIC DNA]</scope>
    <source>
        <strain evidence="4">R-8</strain>
    </source>
</reference>
<protein>
    <recommendedName>
        <fullName evidence="2">Glycosyl transferase family 1 domain-containing protein</fullName>
    </recommendedName>
</protein>
<dbReference type="Gene3D" id="3.40.50.2000">
    <property type="entry name" value="Glycogen Phosphorylase B"/>
    <property type="match status" value="2"/>
</dbReference>
<dbReference type="GO" id="GO:0016757">
    <property type="term" value="F:glycosyltransferase activity"/>
    <property type="evidence" value="ECO:0007669"/>
    <property type="project" value="InterPro"/>
</dbReference>
<dbReference type="AlphaFoldDB" id="A0A317F3T8"/>
<evidence type="ECO:0000313" key="4">
    <source>
        <dbReference type="Proteomes" id="UP000245391"/>
    </source>
</evidence>
<sequence>MYLDNFKTVYYKSKNKLMFVNPSLKSGGGNRVFVELSNLLTERFESVSILYPNNSKDRSHYYINENVTLLPVGRVSTSIFKKILNVFSSIREIKKILDEDSEMISIISDPILSIFYMTLPKKYKKRTYRFVQADDYRIYDDLYILKNKIILSVYKNLCLKSYSDVDHLLFNSVYTYNQFKNLVPNTDASLKIVHPGINTSVFYNRKTRVSNQFNICLVARKHPWKGFIDFISAWNSIDQSVKEQINNIFIISHDDLGEFNLPEKAKIIKPSSDIQISEVMNLAQIFISTSWWEGFGLPPLEAMACGCAVLCSNSKGILEYALDRQNCMIYEPKNVGQLTNNLTKLILDAPLRNRLAAAAEVNAQKFTWQNAARQFSGILNENS</sequence>
<evidence type="ECO:0000313" key="3">
    <source>
        <dbReference type="EMBL" id="PWS33003.1"/>
    </source>
</evidence>
<accession>A0A317F3T8</accession>
<dbReference type="PANTHER" id="PTHR46401">
    <property type="entry name" value="GLYCOSYLTRANSFERASE WBBK-RELATED"/>
    <property type="match status" value="1"/>
</dbReference>
<organism evidence="3 4">
    <name type="scientific">Pedobacter paludis</name>
    <dbReference type="NCBI Taxonomy" id="2203212"/>
    <lineage>
        <taxon>Bacteria</taxon>
        <taxon>Pseudomonadati</taxon>
        <taxon>Bacteroidota</taxon>
        <taxon>Sphingobacteriia</taxon>
        <taxon>Sphingobacteriales</taxon>
        <taxon>Sphingobacteriaceae</taxon>
        <taxon>Pedobacter</taxon>
    </lineage>
</organism>
<feature type="domain" description="Glycosyl transferase family 1" evidence="2">
    <location>
        <begin position="210"/>
        <end position="359"/>
    </location>
</feature>
<dbReference type="GO" id="GO:0009103">
    <property type="term" value="P:lipopolysaccharide biosynthetic process"/>
    <property type="evidence" value="ECO:0007669"/>
    <property type="project" value="TreeGrafter"/>
</dbReference>
<gene>
    <name evidence="3" type="ORF">DF947_08025</name>
</gene>
<proteinExistence type="predicted"/>
<keyword evidence="1" id="KW-0808">Transferase</keyword>
<dbReference type="Pfam" id="PF00534">
    <property type="entry name" value="Glycos_transf_1"/>
    <property type="match status" value="1"/>
</dbReference>